<dbReference type="RefSeq" id="WP_271196494.1">
    <property type="nucleotide sequence ID" value="NZ_BSFN01000010.1"/>
</dbReference>
<feature type="compositionally biased region" description="Polar residues" evidence="1">
    <location>
        <begin position="27"/>
        <end position="58"/>
    </location>
</feature>
<reference evidence="2" key="1">
    <citation type="journal article" date="2014" name="Int. J. Syst. Evol. Microbiol.">
        <title>Complete genome sequence of Corynebacterium casei LMG S-19264T (=DSM 44701T), isolated from a smear-ripened cheese.</title>
        <authorList>
            <consortium name="US DOE Joint Genome Institute (JGI-PGF)"/>
            <person name="Walter F."/>
            <person name="Albersmeier A."/>
            <person name="Kalinowski J."/>
            <person name="Ruckert C."/>
        </authorList>
    </citation>
    <scope>NUCLEOTIDE SEQUENCE</scope>
    <source>
        <strain evidence="2">VKM B-2935</strain>
    </source>
</reference>
<reference evidence="2" key="2">
    <citation type="submission" date="2023-01" db="EMBL/GenBank/DDBJ databases">
        <authorList>
            <person name="Sun Q."/>
            <person name="Evtushenko L."/>
        </authorList>
    </citation>
    <scope>NUCLEOTIDE SEQUENCE</scope>
    <source>
        <strain evidence="2">VKM B-2935</strain>
    </source>
</reference>
<organism evidence="2 3">
    <name type="scientific">Pseudomonas turukhanskensis</name>
    <dbReference type="NCBI Taxonomy" id="1806536"/>
    <lineage>
        <taxon>Bacteria</taxon>
        <taxon>Pseudomonadati</taxon>
        <taxon>Pseudomonadota</taxon>
        <taxon>Gammaproteobacteria</taxon>
        <taxon>Pseudomonadales</taxon>
        <taxon>Pseudomonadaceae</taxon>
        <taxon>Pseudomonas</taxon>
    </lineage>
</organism>
<evidence type="ECO:0000256" key="1">
    <source>
        <dbReference type="SAM" id="MobiDB-lite"/>
    </source>
</evidence>
<proteinExistence type="predicted"/>
<feature type="region of interest" description="Disordered" evidence="1">
    <location>
        <begin position="25"/>
        <end position="72"/>
    </location>
</feature>
<protein>
    <submittedName>
        <fullName evidence="2">Uncharacterized protein</fullName>
    </submittedName>
</protein>
<evidence type="ECO:0000313" key="3">
    <source>
        <dbReference type="Proteomes" id="UP001143328"/>
    </source>
</evidence>
<keyword evidence="3" id="KW-1185">Reference proteome</keyword>
<comment type="caution">
    <text evidence="2">The sequence shown here is derived from an EMBL/GenBank/DDBJ whole genome shotgun (WGS) entry which is preliminary data.</text>
</comment>
<dbReference type="AlphaFoldDB" id="A0A9W6K6A3"/>
<sequence length="72" mass="7618">MSGNYPFVVHYRLHGQAHSVEVESASEAFTPSQARTHVESLHTSVNSSDITDISVSAGQQGGPSEPGHKQAS</sequence>
<evidence type="ECO:0000313" key="2">
    <source>
        <dbReference type="EMBL" id="GLK90300.1"/>
    </source>
</evidence>
<gene>
    <name evidence="2" type="ORF">GCM10017655_33630</name>
</gene>
<name>A0A9W6K6A3_9PSED</name>
<dbReference type="EMBL" id="BSFN01000010">
    <property type="protein sequence ID" value="GLK90300.1"/>
    <property type="molecule type" value="Genomic_DNA"/>
</dbReference>
<dbReference type="Proteomes" id="UP001143328">
    <property type="component" value="Unassembled WGS sequence"/>
</dbReference>
<accession>A0A9W6K6A3</accession>